<organism evidence="2 3">
    <name type="scientific">Amblyomma americanum</name>
    <name type="common">Lone star tick</name>
    <dbReference type="NCBI Taxonomy" id="6943"/>
    <lineage>
        <taxon>Eukaryota</taxon>
        <taxon>Metazoa</taxon>
        <taxon>Ecdysozoa</taxon>
        <taxon>Arthropoda</taxon>
        <taxon>Chelicerata</taxon>
        <taxon>Arachnida</taxon>
        <taxon>Acari</taxon>
        <taxon>Parasitiformes</taxon>
        <taxon>Ixodida</taxon>
        <taxon>Ixodoidea</taxon>
        <taxon>Ixodidae</taxon>
        <taxon>Amblyomminae</taxon>
        <taxon>Amblyomma</taxon>
    </lineage>
</organism>
<evidence type="ECO:0008006" key="4">
    <source>
        <dbReference type="Google" id="ProtNLM"/>
    </source>
</evidence>
<proteinExistence type="predicted"/>
<dbReference type="Proteomes" id="UP001321473">
    <property type="component" value="Unassembled WGS sequence"/>
</dbReference>
<comment type="caution">
    <text evidence="2">The sequence shown here is derived from an EMBL/GenBank/DDBJ whole genome shotgun (WGS) entry which is preliminary data.</text>
</comment>
<evidence type="ECO:0000313" key="3">
    <source>
        <dbReference type="Proteomes" id="UP001321473"/>
    </source>
</evidence>
<keyword evidence="3" id="KW-1185">Reference proteome</keyword>
<reference evidence="2 3" key="1">
    <citation type="journal article" date="2023" name="Arcadia Sci">
        <title>De novo assembly of a long-read Amblyomma americanum tick genome.</title>
        <authorList>
            <person name="Chou S."/>
            <person name="Poskanzer K.E."/>
            <person name="Rollins M."/>
            <person name="Thuy-Boun P.S."/>
        </authorList>
    </citation>
    <scope>NUCLEOTIDE SEQUENCE [LARGE SCALE GENOMIC DNA]</scope>
    <source>
        <strain evidence="2">F_SG_1</strain>
        <tissue evidence="2">Salivary glands</tissue>
    </source>
</reference>
<name>A0AAQ4EDQ7_AMBAM</name>
<feature type="chain" id="PRO_5042874240" description="Secreted protein" evidence="1">
    <location>
        <begin position="18"/>
        <end position="112"/>
    </location>
</feature>
<evidence type="ECO:0000256" key="1">
    <source>
        <dbReference type="SAM" id="SignalP"/>
    </source>
</evidence>
<evidence type="ECO:0000313" key="2">
    <source>
        <dbReference type="EMBL" id="KAK8772899.1"/>
    </source>
</evidence>
<protein>
    <recommendedName>
        <fullName evidence="4">Secreted protein</fullName>
    </recommendedName>
</protein>
<sequence length="112" mass="12649">MNLLAIVDLMLSVSLLASKGNGMVSCKYKMISQNQQDDIPQQTLNFSDPWETAVATKRVTDAFFKCKKDIFELNIKSAFIKEVDRCCYIIRICHAYASDLNMASCFFSTMAV</sequence>
<gene>
    <name evidence="2" type="ORF">V5799_012568</name>
</gene>
<keyword evidence="1" id="KW-0732">Signal</keyword>
<dbReference type="AlphaFoldDB" id="A0AAQ4EDQ7"/>
<dbReference type="EMBL" id="JARKHS020017590">
    <property type="protein sequence ID" value="KAK8772899.1"/>
    <property type="molecule type" value="Genomic_DNA"/>
</dbReference>
<accession>A0AAQ4EDQ7</accession>
<feature type="signal peptide" evidence="1">
    <location>
        <begin position="1"/>
        <end position="17"/>
    </location>
</feature>